<dbReference type="Proteomes" id="UP000326396">
    <property type="component" value="Linkage Group LG7"/>
</dbReference>
<dbReference type="AlphaFoldDB" id="A0A5N6LZG4"/>
<evidence type="ECO:0000313" key="2">
    <source>
        <dbReference type="EMBL" id="KAD3067020.1"/>
    </source>
</evidence>
<sequence>MIGHQQVNTVEKKSPTFQKSKSETKSAEKAVVKQNVVSKPGLKVKTSSTLKPTVFVKSSTTQKGESSNAFQKQKSFTKNVDKKFVKVVDKGNQSGARNKGKSKLFQKNNSKTKATGLKHNGSSPSVASKSLGSSKGCDELKPKSTSQRKCYRCGRLGHSGDPIWGKS</sequence>
<accession>A0A5N6LZG4</accession>
<comment type="caution">
    <text evidence="2">The sequence shown here is derived from an EMBL/GenBank/DDBJ whole genome shotgun (WGS) entry which is preliminary data.</text>
</comment>
<feature type="region of interest" description="Disordered" evidence="1">
    <location>
        <begin position="88"/>
        <end position="167"/>
    </location>
</feature>
<name>A0A5N6LZG4_9ASTR</name>
<feature type="region of interest" description="Disordered" evidence="1">
    <location>
        <begin position="1"/>
        <end position="31"/>
    </location>
</feature>
<feature type="compositionally biased region" description="Basic and acidic residues" evidence="1">
    <location>
        <begin position="10"/>
        <end position="31"/>
    </location>
</feature>
<organism evidence="2 3">
    <name type="scientific">Mikania micrantha</name>
    <name type="common">bitter vine</name>
    <dbReference type="NCBI Taxonomy" id="192012"/>
    <lineage>
        <taxon>Eukaryota</taxon>
        <taxon>Viridiplantae</taxon>
        <taxon>Streptophyta</taxon>
        <taxon>Embryophyta</taxon>
        <taxon>Tracheophyta</taxon>
        <taxon>Spermatophyta</taxon>
        <taxon>Magnoliopsida</taxon>
        <taxon>eudicotyledons</taxon>
        <taxon>Gunneridae</taxon>
        <taxon>Pentapetalae</taxon>
        <taxon>asterids</taxon>
        <taxon>campanulids</taxon>
        <taxon>Asterales</taxon>
        <taxon>Asteraceae</taxon>
        <taxon>Asteroideae</taxon>
        <taxon>Heliantheae alliance</taxon>
        <taxon>Eupatorieae</taxon>
        <taxon>Mikania</taxon>
    </lineage>
</organism>
<proteinExistence type="predicted"/>
<keyword evidence="3" id="KW-1185">Reference proteome</keyword>
<protein>
    <submittedName>
        <fullName evidence="2">Uncharacterized protein</fullName>
    </submittedName>
</protein>
<evidence type="ECO:0000313" key="3">
    <source>
        <dbReference type="Proteomes" id="UP000326396"/>
    </source>
</evidence>
<reference evidence="2 3" key="1">
    <citation type="submission" date="2019-05" db="EMBL/GenBank/DDBJ databases">
        <title>Mikania micrantha, genome provides insights into the molecular mechanism of rapid growth.</title>
        <authorList>
            <person name="Liu B."/>
        </authorList>
    </citation>
    <scope>NUCLEOTIDE SEQUENCE [LARGE SCALE GENOMIC DNA]</scope>
    <source>
        <strain evidence="2">NLD-2019</strain>
        <tissue evidence="2">Leaf</tissue>
    </source>
</reference>
<feature type="compositionally biased region" description="Polar residues" evidence="1">
    <location>
        <begin position="120"/>
        <end position="133"/>
    </location>
</feature>
<dbReference type="EMBL" id="SZYD01000017">
    <property type="protein sequence ID" value="KAD3067020.1"/>
    <property type="molecule type" value="Genomic_DNA"/>
</dbReference>
<gene>
    <name evidence="2" type="ORF">E3N88_34900</name>
</gene>
<evidence type="ECO:0000256" key="1">
    <source>
        <dbReference type="SAM" id="MobiDB-lite"/>
    </source>
</evidence>